<name>A0A2N8KXW9_9BURK</name>
<feature type="transmembrane region" description="Helical" evidence="2">
    <location>
        <begin position="59"/>
        <end position="79"/>
    </location>
</feature>
<reference evidence="3 4" key="1">
    <citation type="submission" date="2018-01" db="EMBL/GenBank/DDBJ databases">
        <title>Draft genome sequence of Paucibacter aquatile CR182 isolated from freshwater of the Nakdong River.</title>
        <authorList>
            <person name="Choi A."/>
            <person name="Chung E.J."/>
        </authorList>
    </citation>
    <scope>NUCLEOTIDE SEQUENCE [LARGE SCALE GENOMIC DNA]</scope>
    <source>
        <strain evidence="3 4">CR182</strain>
    </source>
</reference>
<dbReference type="EMBL" id="POSP01000003">
    <property type="protein sequence ID" value="PND38242.1"/>
    <property type="molecule type" value="Genomic_DNA"/>
</dbReference>
<accession>A0A2N8KXW9</accession>
<feature type="transmembrane region" description="Helical" evidence="2">
    <location>
        <begin position="157"/>
        <end position="178"/>
    </location>
</feature>
<feature type="region of interest" description="Disordered" evidence="1">
    <location>
        <begin position="184"/>
        <end position="236"/>
    </location>
</feature>
<keyword evidence="2" id="KW-0472">Membrane</keyword>
<sequence length="236" mass="24978">MMEAILRLLDRLLGLSKPVIPEPPPMPANMTPERQARLSDLYLELGSEMRALRATEASMAGLFFTVVGLLFAGGISLLGSEKLSWGVKLWGIVGSSLFLLLFWFALHARILHDHVSYSHLMSRRSFLDAQWFWPEMPGRPPHLKGGHGGPGYRKTQALIALSALSVLTLLFAMLIAAYSAGAEAKDNGPTRDGAAPPGAAASASASARPASEAPAQPSASAASRPSSAPGQPVRGS</sequence>
<protein>
    <submittedName>
        <fullName evidence="3">Uncharacterized protein</fullName>
    </submittedName>
</protein>
<evidence type="ECO:0000256" key="2">
    <source>
        <dbReference type="SAM" id="Phobius"/>
    </source>
</evidence>
<dbReference type="AlphaFoldDB" id="A0A2N8KXW9"/>
<keyword evidence="2" id="KW-1133">Transmembrane helix</keyword>
<dbReference type="Proteomes" id="UP000235916">
    <property type="component" value="Unassembled WGS sequence"/>
</dbReference>
<organism evidence="3 4">
    <name type="scientific">Kinneretia aquatilis</name>
    <dbReference type="NCBI Taxonomy" id="2070761"/>
    <lineage>
        <taxon>Bacteria</taxon>
        <taxon>Pseudomonadati</taxon>
        <taxon>Pseudomonadota</taxon>
        <taxon>Betaproteobacteria</taxon>
        <taxon>Burkholderiales</taxon>
        <taxon>Sphaerotilaceae</taxon>
        <taxon>Roseateles</taxon>
    </lineage>
</organism>
<keyword evidence="4" id="KW-1185">Reference proteome</keyword>
<gene>
    <name evidence="3" type="ORF">C1O66_12385</name>
</gene>
<evidence type="ECO:0000313" key="3">
    <source>
        <dbReference type="EMBL" id="PND38242.1"/>
    </source>
</evidence>
<feature type="transmembrane region" description="Helical" evidence="2">
    <location>
        <begin position="85"/>
        <end position="106"/>
    </location>
</feature>
<proteinExistence type="predicted"/>
<evidence type="ECO:0000256" key="1">
    <source>
        <dbReference type="SAM" id="MobiDB-lite"/>
    </source>
</evidence>
<feature type="compositionally biased region" description="Low complexity" evidence="1">
    <location>
        <begin position="194"/>
        <end position="236"/>
    </location>
</feature>
<evidence type="ECO:0000313" key="4">
    <source>
        <dbReference type="Proteomes" id="UP000235916"/>
    </source>
</evidence>
<comment type="caution">
    <text evidence="3">The sequence shown here is derived from an EMBL/GenBank/DDBJ whole genome shotgun (WGS) entry which is preliminary data.</text>
</comment>
<keyword evidence="2" id="KW-0812">Transmembrane</keyword>